<dbReference type="SUPFAM" id="SSF52540">
    <property type="entry name" value="P-loop containing nucleoside triphosphate hydrolases"/>
    <property type="match status" value="1"/>
</dbReference>
<name>A0A484FRZ3_COLOR</name>
<dbReference type="PANTHER" id="PTHR10763">
    <property type="entry name" value="CELL DIVISION CONTROL PROTEIN 6-RELATED"/>
    <property type="match status" value="1"/>
</dbReference>
<comment type="function">
    <text evidence="5">Component of the origin recognition complex (ORC) that binds origins of replication. DNA-binding is ATP-dependent, however specific DNA sequences that define origins of replication have not been identified so far. ORC is required to assemble the pre-replication complex necessary to initiate DNA replication.</text>
</comment>
<dbReference type="InterPro" id="IPR001025">
    <property type="entry name" value="BAH_dom"/>
</dbReference>
<organism evidence="8 9">
    <name type="scientific">Colletotrichum orbiculare (strain 104-T / ATCC 96160 / CBS 514.97 / LARS 414 / MAFF 240422)</name>
    <name type="common">Cucumber anthracnose fungus</name>
    <name type="synonym">Colletotrichum lagenarium</name>
    <dbReference type="NCBI Taxonomy" id="1213857"/>
    <lineage>
        <taxon>Eukaryota</taxon>
        <taxon>Fungi</taxon>
        <taxon>Dikarya</taxon>
        <taxon>Ascomycota</taxon>
        <taxon>Pezizomycotina</taxon>
        <taxon>Sordariomycetes</taxon>
        <taxon>Hypocreomycetidae</taxon>
        <taxon>Glomerellales</taxon>
        <taxon>Glomerellaceae</taxon>
        <taxon>Colletotrichum</taxon>
        <taxon>Colletotrichum orbiculare species complex</taxon>
    </lineage>
</organism>
<evidence type="ECO:0000313" key="9">
    <source>
        <dbReference type="Proteomes" id="UP000014480"/>
    </source>
</evidence>
<keyword evidence="5" id="KW-0547">Nucleotide-binding</keyword>
<sequence length="476" mass="53559">MEFKSSRHRQSAQSSTGIVRDDSDDELGAEDHPWEWLSDPVDEGPSKKNALSTRKRTRLHSNARVVGARMGDFECRVGDCVLLKAEGSKEAWVAIICEFIDDDDGEKAANFMWFATEKEIRNTKKKRQDFLPNELYISPSWDINPLAAINGKATIHSQQEFIRAYPSGRVPRSSPDYGKVFVCRRGCNIRTATYSDEFVWEDLYRSGEQGAQKLIAFAKSQIGSTRKRHLARESSPELPYIIDDGKTEAWTPRATGARRPSDGHADTTPSSRKRVMVKKCLEFTPLGTRKLSASRSQSSAFQLARSQLHVASVPSSLPCRENEFTLVYSHLEAAIADGIGSCIYIAGTPGTGKTATVREVISRLEECVRSDELDDFIFVEINGMKITDPHQSYSLLWEALKGERVSPSQAIDLLEREFNNPSPRRTPCVVLMDELDQLVTRNQSVICCEHDGSSRKNSQQQNKQPHRPNKDHLPWL</sequence>
<feature type="compositionally biased region" description="Basic residues" evidence="6">
    <location>
        <begin position="1"/>
        <end position="10"/>
    </location>
</feature>
<keyword evidence="4 5" id="KW-0539">Nucleus</keyword>
<feature type="region of interest" description="Disordered" evidence="6">
    <location>
        <begin position="451"/>
        <end position="476"/>
    </location>
</feature>
<dbReference type="SUPFAM" id="SSF82061">
    <property type="entry name" value="BAH domain"/>
    <property type="match status" value="1"/>
</dbReference>
<keyword evidence="5" id="KW-0067">ATP-binding</keyword>
<dbReference type="OrthoDB" id="1926878at2759"/>
<evidence type="ECO:0000313" key="8">
    <source>
        <dbReference type="EMBL" id="TDZ19757.1"/>
    </source>
</evidence>
<evidence type="ECO:0000256" key="5">
    <source>
        <dbReference type="RuleBase" id="RU365058"/>
    </source>
</evidence>
<dbReference type="InterPro" id="IPR041664">
    <property type="entry name" value="AAA_16"/>
</dbReference>
<gene>
    <name evidence="8" type="primary">orc1</name>
    <name evidence="8" type="ORF">Cob_v007383</name>
</gene>
<dbReference type="GO" id="GO:0006270">
    <property type="term" value="P:DNA replication initiation"/>
    <property type="evidence" value="ECO:0007669"/>
    <property type="project" value="TreeGrafter"/>
</dbReference>
<dbReference type="GO" id="GO:0005664">
    <property type="term" value="C:nuclear origin of replication recognition complex"/>
    <property type="evidence" value="ECO:0007669"/>
    <property type="project" value="TreeGrafter"/>
</dbReference>
<accession>A0A484FRZ3</accession>
<dbReference type="AlphaFoldDB" id="A0A484FRZ3"/>
<evidence type="ECO:0000256" key="6">
    <source>
        <dbReference type="SAM" id="MobiDB-lite"/>
    </source>
</evidence>
<reference evidence="9" key="1">
    <citation type="journal article" date="2013" name="New Phytol.">
        <title>Comparative genomic and transcriptomic analyses reveal the hemibiotrophic stage shift of Colletotrichum fungi.</title>
        <authorList>
            <person name="Gan P."/>
            <person name="Ikeda K."/>
            <person name="Irieda H."/>
            <person name="Narusaka M."/>
            <person name="O'Connell R.J."/>
            <person name="Narusaka Y."/>
            <person name="Takano Y."/>
            <person name="Kubo Y."/>
            <person name="Shirasu K."/>
        </authorList>
    </citation>
    <scope>NUCLEOTIDE SEQUENCE [LARGE SCALE GENOMIC DNA]</scope>
    <source>
        <strain evidence="9">104-T / ATCC 96160 / CBS 514.97 / LARS 414 / MAFF 240422</strain>
    </source>
</reference>
<dbReference type="InterPro" id="IPR027417">
    <property type="entry name" value="P-loop_NTPase"/>
</dbReference>
<dbReference type="GO" id="GO:0003682">
    <property type="term" value="F:chromatin binding"/>
    <property type="evidence" value="ECO:0007669"/>
    <property type="project" value="InterPro"/>
</dbReference>
<keyword evidence="2 5" id="KW-0235">DNA replication</keyword>
<dbReference type="Gene3D" id="2.30.30.490">
    <property type="match status" value="1"/>
</dbReference>
<dbReference type="Gene3D" id="3.40.50.300">
    <property type="entry name" value="P-loop containing nucleotide triphosphate hydrolases"/>
    <property type="match status" value="1"/>
</dbReference>
<dbReference type="CDD" id="cd00009">
    <property type="entry name" value="AAA"/>
    <property type="match status" value="1"/>
</dbReference>
<comment type="subcellular location">
    <subcellularLocation>
        <location evidence="1 5">Nucleus</location>
    </subcellularLocation>
</comment>
<comment type="caution">
    <text evidence="8">The sequence shown here is derived from an EMBL/GenBank/DDBJ whole genome shotgun (WGS) entry which is preliminary data.</text>
</comment>
<keyword evidence="9" id="KW-1185">Reference proteome</keyword>
<dbReference type="InterPro" id="IPR050311">
    <property type="entry name" value="ORC1/CDC6"/>
</dbReference>
<comment type="subunit">
    <text evidence="5">ORC is composed of six subunits.</text>
</comment>
<comment type="similarity">
    <text evidence="5">Belongs to the ORC1 family.</text>
</comment>
<dbReference type="InterPro" id="IPR003593">
    <property type="entry name" value="AAA+_ATPase"/>
</dbReference>
<dbReference type="PANTHER" id="PTHR10763:SF23">
    <property type="entry name" value="ORIGIN RECOGNITION COMPLEX SUBUNIT 1"/>
    <property type="match status" value="1"/>
</dbReference>
<protein>
    <recommendedName>
        <fullName evidence="5">Origin recognition complex subunit 1</fullName>
    </recommendedName>
</protein>
<evidence type="ECO:0000259" key="7">
    <source>
        <dbReference type="PROSITE" id="PS51038"/>
    </source>
</evidence>
<dbReference type="SMART" id="SM00382">
    <property type="entry name" value="AAA"/>
    <property type="match status" value="1"/>
</dbReference>
<dbReference type="GO" id="GO:0003688">
    <property type="term" value="F:DNA replication origin binding"/>
    <property type="evidence" value="ECO:0007669"/>
    <property type="project" value="TreeGrafter"/>
</dbReference>
<dbReference type="InterPro" id="IPR043151">
    <property type="entry name" value="BAH_sf"/>
</dbReference>
<evidence type="ECO:0000256" key="4">
    <source>
        <dbReference type="ARBA" id="ARBA00023242"/>
    </source>
</evidence>
<dbReference type="GO" id="GO:0005524">
    <property type="term" value="F:ATP binding"/>
    <property type="evidence" value="ECO:0007669"/>
    <property type="project" value="UniProtKB-KW"/>
</dbReference>
<dbReference type="Pfam" id="PF13191">
    <property type="entry name" value="AAA_16"/>
    <property type="match status" value="1"/>
</dbReference>
<feature type="region of interest" description="Disordered" evidence="6">
    <location>
        <begin position="1"/>
        <end position="54"/>
    </location>
</feature>
<evidence type="ECO:0000256" key="3">
    <source>
        <dbReference type="ARBA" id="ARBA00023125"/>
    </source>
</evidence>
<dbReference type="STRING" id="1213857.A0A484FRZ3"/>
<keyword evidence="3 5" id="KW-0238">DNA-binding</keyword>
<dbReference type="PROSITE" id="PS51038">
    <property type="entry name" value="BAH"/>
    <property type="match status" value="1"/>
</dbReference>
<dbReference type="Proteomes" id="UP000014480">
    <property type="component" value="Unassembled WGS sequence"/>
</dbReference>
<evidence type="ECO:0000256" key="2">
    <source>
        <dbReference type="ARBA" id="ARBA00022705"/>
    </source>
</evidence>
<reference evidence="9" key="2">
    <citation type="journal article" date="2019" name="Mol. Plant Microbe Interact.">
        <title>Genome sequence resources for four phytopathogenic fungi from the Colletotrichum orbiculare species complex.</title>
        <authorList>
            <person name="Gan P."/>
            <person name="Tsushima A."/>
            <person name="Narusaka M."/>
            <person name="Narusaka Y."/>
            <person name="Takano Y."/>
            <person name="Kubo Y."/>
            <person name="Shirasu K."/>
        </authorList>
    </citation>
    <scope>GENOME REANNOTATION</scope>
    <source>
        <strain evidence="9">104-T / ATCC 96160 / CBS 514.97 / LARS 414 / MAFF 240422</strain>
    </source>
</reference>
<dbReference type="EMBL" id="AMCV02000019">
    <property type="protein sequence ID" value="TDZ19757.1"/>
    <property type="molecule type" value="Genomic_DNA"/>
</dbReference>
<dbReference type="GO" id="GO:0033314">
    <property type="term" value="P:mitotic DNA replication checkpoint signaling"/>
    <property type="evidence" value="ECO:0007669"/>
    <property type="project" value="TreeGrafter"/>
</dbReference>
<proteinExistence type="inferred from homology"/>
<feature type="domain" description="BAH" evidence="7">
    <location>
        <begin position="73"/>
        <end position="198"/>
    </location>
</feature>
<dbReference type="Pfam" id="PF01426">
    <property type="entry name" value="BAH"/>
    <property type="match status" value="1"/>
</dbReference>
<feature type="region of interest" description="Disordered" evidence="6">
    <location>
        <begin position="249"/>
        <end position="272"/>
    </location>
</feature>
<evidence type="ECO:0000256" key="1">
    <source>
        <dbReference type="ARBA" id="ARBA00004123"/>
    </source>
</evidence>